<comment type="function">
    <text evidence="4 5">Required for flagellar hook formation. May act as a scaffolding protein.</text>
</comment>
<dbReference type="Gene3D" id="2.60.40.4070">
    <property type="match status" value="1"/>
</dbReference>
<name>E0TH54_PARBH</name>
<accession>E0TH54</accession>
<dbReference type="EMBL" id="CP002156">
    <property type="protein sequence ID" value="ADM09638.1"/>
    <property type="molecule type" value="Genomic_DNA"/>
</dbReference>
<protein>
    <recommendedName>
        <fullName evidence="2 5">Basal-body rod modification protein FlgD</fullName>
    </recommendedName>
</protein>
<comment type="similarity">
    <text evidence="1 5">Belongs to the FlgD family.</text>
</comment>
<dbReference type="STRING" id="314260.PB2503_07914"/>
<proteinExistence type="inferred from homology"/>
<dbReference type="OrthoDB" id="9785233at2"/>
<dbReference type="Pfam" id="PF03963">
    <property type="entry name" value="FlgD"/>
    <property type="match status" value="1"/>
</dbReference>
<evidence type="ECO:0000256" key="1">
    <source>
        <dbReference type="ARBA" id="ARBA00010577"/>
    </source>
</evidence>
<dbReference type="HOGENOM" id="CLU_047535_0_1_5"/>
<reference evidence="7" key="1">
    <citation type="submission" date="2010-08" db="EMBL/GenBank/DDBJ databases">
        <title>Genome sequence of Parvularcula bermudensis HTCC2503.</title>
        <authorList>
            <person name="Kang D.-M."/>
            <person name="Oh H.-M."/>
            <person name="Cho J.-C."/>
        </authorList>
    </citation>
    <scope>NUCLEOTIDE SEQUENCE [LARGE SCALE GENOMIC DNA]</scope>
    <source>
        <strain evidence="7">ATCC BAA-594 / HTCC2503 / KCTC 12087</strain>
    </source>
</reference>
<dbReference type="eggNOG" id="COG1843">
    <property type="taxonomic scope" value="Bacteria"/>
</dbReference>
<evidence type="ECO:0000313" key="6">
    <source>
        <dbReference type="EMBL" id="ADM09638.1"/>
    </source>
</evidence>
<dbReference type="KEGG" id="pbr:PB2503_07914"/>
<evidence type="ECO:0000313" key="7">
    <source>
        <dbReference type="Proteomes" id="UP000001302"/>
    </source>
</evidence>
<sequence>MEISPTSAQSAASAANQKATQSLATDLDAFLNLLTAQMKNQDPFAPIDSTQFVEQLATFSSLEQQVQTNKYLETMMGLLQSTLGGQQTDVIGAQIGASEITISGAFDPLPIVSGSDAEGALVVRNAQGDVVFRGPRADEWSWNGQTNEGTLAAPGTYSFEIETDSTVLDARALGTVDRVITDTNGQVVGIGPTITTDTYKVI</sequence>
<reference evidence="6 7" key="2">
    <citation type="journal article" date="2011" name="J. Bacteriol.">
        <title>Complete genome sequence of strain HTCC2503T of Parvularcula bermudensis, the type species of the order "Parvularculales" in the class Alphaproteobacteria.</title>
        <authorList>
            <person name="Oh H.M."/>
            <person name="Kang I."/>
            <person name="Vergin K.L."/>
            <person name="Kang D."/>
            <person name="Rhee K.H."/>
            <person name="Giovannoni S.J."/>
            <person name="Cho J.C."/>
        </authorList>
    </citation>
    <scope>NUCLEOTIDE SEQUENCE [LARGE SCALE GENOMIC DNA]</scope>
    <source>
        <strain evidence="7">ATCC BAA-594 / HTCC2503 / KCTC 12087</strain>
    </source>
</reference>
<evidence type="ECO:0000256" key="5">
    <source>
        <dbReference type="RuleBase" id="RU362076"/>
    </source>
</evidence>
<keyword evidence="7" id="KW-1185">Reference proteome</keyword>
<dbReference type="AlphaFoldDB" id="E0TH54"/>
<organism evidence="6 7">
    <name type="scientific">Parvularcula bermudensis (strain ATCC BAA-594 / HTCC2503 / KCTC 12087)</name>
    <dbReference type="NCBI Taxonomy" id="314260"/>
    <lineage>
        <taxon>Bacteria</taxon>
        <taxon>Pseudomonadati</taxon>
        <taxon>Pseudomonadota</taxon>
        <taxon>Alphaproteobacteria</taxon>
        <taxon>Parvularculales</taxon>
        <taxon>Parvularculaceae</taxon>
        <taxon>Parvularcula</taxon>
    </lineage>
</organism>
<gene>
    <name evidence="6" type="ordered locus">PB2503_07914</name>
</gene>
<evidence type="ECO:0000256" key="3">
    <source>
        <dbReference type="ARBA" id="ARBA00022795"/>
    </source>
</evidence>
<dbReference type="InterPro" id="IPR005648">
    <property type="entry name" value="FlgD"/>
</dbReference>
<evidence type="ECO:0000256" key="4">
    <source>
        <dbReference type="ARBA" id="ARBA00024746"/>
    </source>
</evidence>
<keyword evidence="3 5" id="KW-1005">Bacterial flagellum biogenesis</keyword>
<dbReference type="Proteomes" id="UP000001302">
    <property type="component" value="Chromosome"/>
</dbReference>
<evidence type="ECO:0000256" key="2">
    <source>
        <dbReference type="ARBA" id="ARBA00016013"/>
    </source>
</evidence>
<dbReference type="RefSeq" id="WP_013300612.1">
    <property type="nucleotide sequence ID" value="NC_014414.1"/>
</dbReference>
<dbReference type="GO" id="GO:0044781">
    <property type="term" value="P:bacterial-type flagellum organization"/>
    <property type="evidence" value="ECO:0007669"/>
    <property type="project" value="UniProtKB-UniRule"/>
</dbReference>